<keyword evidence="4" id="KW-1185">Reference proteome</keyword>
<evidence type="ECO:0000313" key="4">
    <source>
        <dbReference type="Proteomes" id="UP001560573"/>
    </source>
</evidence>
<dbReference type="InterPro" id="IPR056823">
    <property type="entry name" value="TEN-like_YD-shell"/>
</dbReference>
<protein>
    <recommendedName>
        <fullName evidence="2">Teneurin-like YD-shell domain-containing protein</fullName>
    </recommendedName>
</protein>
<dbReference type="RefSeq" id="WP_369329032.1">
    <property type="nucleotide sequence ID" value="NZ_JAULBC010000002.1"/>
</dbReference>
<evidence type="ECO:0000313" key="3">
    <source>
        <dbReference type="EMBL" id="MEX6687627.1"/>
    </source>
</evidence>
<dbReference type="Pfam" id="PF25023">
    <property type="entry name" value="TEN_YD-shell"/>
    <property type="match status" value="1"/>
</dbReference>
<evidence type="ECO:0000256" key="1">
    <source>
        <dbReference type="ARBA" id="ARBA00022737"/>
    </source>
</evidence>
<reference evidence="3 4" key="1">
    <citation type="submission" date="2023-07" db="EMBL/GenBank/DDBJ databases">
        <authorList>
            <person name="Lian W.-H."/>
        </authorList>
    </citation>
    <scope>NUCLEOTIDE SEQUENCE [LARGE SCALE GENOMIC DNA]</scope>
    <source>
        <strain evidence="3 4">SYSU DXS3180</strain>
    </source>
</reference>
<dbReference type="Proteomes" id="UP001560573">
    <property type="component" value="Unassembled WGS sequence"/>
</dbReference>
<name>A0ABV3ZCL9_9BACT</name>
<organism evidence="3 4">
    <name type="scientific">Danxiaibacter flavus</name>
    <dbReference type="NCBI Taxonomy" id="3049108"/>
    <lineage>
        <taxon>Bacteria</taxon>
        <taxon>Pseudomonadati</taxon>
        <taxon>Bacteroidota</taxon>
        <taxon>Chitinophagia</taxon>
        <taxon>Chitinophagales</taxon>
        <taxon>Chitinophagaceae</taxon>
        <taxon>Danxiaibacter</taxon>
    </lineage>
</organism>
<gene>
    <name evidence="3" type="ORF">QTN47_09000</name>
</gene>
<proteinExistence type="predicted"/>
<evidence type="ECO:0000259" key="2">
    <source>
        <dbReference type="Pfam" id="PF25023"/>
    </source>
</evidence>
<feature type="domain" description="Teneurin-like YD-shell" evidence="2">
    <location>
        <begin position="77"/>
        <end position="195"/>
    </location>
</feature>
<dbReference type="PROSITE" id="PS51257">
    <property type="entry name" value="PROKAR_LIPOPROTEIN"/>
    <property type="match status" value="1"/>
</dbReference>
<keyword evidence="1" id="KW-0677">Repeat</keyword>
<comment type="caution">
    <text evidence="3">The sequence shown here is derived from an EMBL/GenBank/DDBJ whole genome shotgun (WGS) entry which is preliminary data.</text>
</comment>
<accession>A0ABV3ZCL9</accession>
<dbReference type="EMBL" id="JAULBC010000002">
    <property type="protein sequence ID" value="MEX6687627.1"/>
    <property type="molecule type" value="Genomic_DNA"/>
</dbReference>
<sequence length="293" mass="32933">MNLSKNLLLGLTLIAALSTTSCKKLIDCIDHTPKPPETPACRIVSTTELVEFDIYHPGYDSCQTGDCNIDYQVQIPVVSKFYYNASGLLDSIIWKPFSKDTALSLNINGGPQNSYFKYDGQGRLIEYNTASSYHPNQLAHHTFTYPDAHTIVQTGEFTLHLDDSGRVINDGTRNYKYDQNGNLELNPWNDYTYSNEDLADLGYGRLLTYDLTKKSPRQLNSVFMLIDRDYSKNASEMFYDFNSGGWANSFGKNVFPPGWQDVFIGQLNKLTDSDGGIRTIQYSCDEVAPPSAK</sequence>